<feature type="region of interest" description="Disordered" evidence="3">
    <location>
        <begin position="166"/>
        <end position="188"/>
    </location>
</feature>
<feature type="region of interest" description="Disordered" evidence="3">
    <location>
        <begin position="47"/>
        <end position="80"/>
    </location>
</feature>
<dbReference type="InterPro" id="IPR003439">
    <property type="entry name" value="ABC_transporter-like_ATP-bd"/>
</dbReference>
<dbReference type="GO" id="GO:0016887">
    <property type="term" value="F:ATP hydrolysis activity"/>
    <property type="evidence" value="ECO:0007669"/>
    <property type="project" value="InterPro"/>
</dbReference>
<dbReference type="Gene3D" id="3.40.50.300">
    <property type="entry name" value="P-loop containing nucleotide triphosphate hydrolases"/>
    <property type="match status" value="1"/>
</dbReference>
<accession>A0A8J4G5Y7</accession>
<dbReference type="SUPFAM" id="SSF52540">
    <property type="entry name" value="P-loop containing nucleoside triphosphate hydrolases"/>
    <property type="match status" value="1"/>
</dbReference>
<gene>
    <name evidence="5" type="ORF">Vretimale_5668</name>
</gene>
<organism evidence="5 6">
    <name type="scientific">Volvox reticuliferus</name>
    <dbReference type="NCBI Taxonomy" id="1737510"/>
    <lineage>
        <taxon>Eukaryota</taxon>
        <taxon>Viridiplantae</taxon>
        <taxon>Chlorophyta</taxon>
        <taxon>core chlorophytes</taxon>
        <taxon>Chlorophyceae</taxon>
        <taxon>CS clade</taxon>
        <taxon>Chlamydomonadales</taxon>
        <taxon>Volvocaceae</taxon>
        <taxon>Volvox</taxon>
    </lineage>
</organism>
<dbReference type="Proteomes" id="UP000722791">
    <property type="component" value="Unassembled WGS sequence"/>
</dbReference>
<dbReference type="GO" id="GO:0005524">
    <property type="term" value="F:ATP binding"/>
    <property type="evidence" value="ECO:0007669"/>
    <property type="project" value="UniProtKB-KW"/>
</dbReference>
<feature type="domain" description="ABC transporter" evidence="4">
    <location>
        <begin position="250"/>
        <end position="290"/>
    </location>
</feature>
<evidence type="ECO:0000256" key="3">
    <source>
        <dbReference type="SAM" id="MobiDB-lite"/>
    </source>
</evidence>
<feature type="region of interest" description="Disordered" evidence="3">
    <location>
        <begin position="286"/>
        <end position="313"/>
    </location>
</feature>
<evidence type="ECO:0000259" key="4">
    <source>
        <dbReference type="Pfam" id="PF00005"/>
    </source>
</evidence>
<evidence type="ECO:0000313" key="5">
    <source>
        <dbReference type="EMBL" id="GIM00721.1"/>
    </source>
</evidence>
<sequence>MANFFVLAVQTLTELRVSLQRIDKFLATPEPPCPATVTREEAMRHAQEEAARQSKRGGSARRTLSKRAGPGSTSATSRSSSMARLYNAVEPLSRQVSIAIGRGMDLMMRISRRFGFGSQRAPVQQSVWIKWESGYVAMRGADYDWSRPFGFGSTVGFHPDCQAAGADEKVGRHARQPTQNPGDGKRNTEPAVTLVMAQSHPGNAIRPGSSEEGPGGGKGSGDENPPSTGVADGAAETDGSCSSGGLTLYGIRFDAAPGELVGICGTVGSGKSSLLAALLGELQPLVQRDGKDGGKEEHGDKRRRTKGSGGRQC</sequence>
<dbReference type="AlphaFoldDB" id="A0A8J4G5Y7"/>
<protein>
    <recommendedName>
        <fullName evidence="4">ABC transporter domain-containing protein</fullName>
    </recommendedName>
</protein>
<dbReference type="InterPro" id="IPR027417">
    <property type="entry name" value="P-loop_NTPase"/>
</dbReference>
<dbReference type="PANTHER" id="PTHR24223:SF453">
    <property type="entry name" value="ABC TRANSPORTER"/>
    <property type="match status" value="1"/>
</dbReference>
<evidence type="ECO:0000313" key="6">
    <source>
        <dbReference type="Proteomes" id="UP000722791"/>
    </source>
</evidence>
<evidence type="ECO:0000256" key="1">
    <source>
        <dbReference type="ARBA" id="ARBA00022741"/>
    </source>
</evidence>
<name>A0A8J4G5Y7_9CHLO</name>
<feature type="compositionally biased region" description="Basic and acidic residues" evidence="3">
    <location>
        <begin position="288"/>
        <end position="300"/>
    </location>
</feature>
<evidence type="ECO:0000256" key="2">
    <source>
        <dbReference type="ARBA" id="ARBA00022840"/>
    </source>
</evidence>
<comment type="caution">
    <text evidence="5">The sequence shown here is derived from an EMBL/GenBank/DDBJ whole genome shotgun (WGS) entry which is preliminary data.</text>
</comment>
<proteinExistence type="predicted"/>
<keyword evidence="2" id="KW-0067">ATP-binding</keyword>
<feature type="compositionally biased region" description="Basic residues" evidence="3">
    <location>
        <begin position="53"/>
        <end position="65"/>
    </location>
</feature>
<keyword evidence="1" id="KW-0547">Nucleotide-binding</keyword>
<reference evidence="5" key="1">
    <citation type="journal article" date="2021" name="Proc. Natl. Acad. Sci. U.S.A.">
        <title>Three genomes in the algal genus Volvox reveal the fate of a haploid sex-determining region after a transition to homothallism.</title>
        <authorList>
            <person name="Yamamoto K."/>
            <person name="Hamaji T."/>
            <person name="Kawai-Toyooka H."/>
            <person name="Matsuzaki R."/>
            <person name="Takahashi F."/>
            <person name="Nishimura Y."/>
            <person name="Kawachi M."/>
            <person name="Noguchi H."/>
            <person name="Minakuchi Y."/>
            <person name="Umen J.G."/>
            <person name="Toyoda A."/>
            <person name="Nozaki H."/>
        </authorList>
    </citation>
    <scope>NUCLEOTIDE SEQUENCE</scope>
    <source>
        <strain evidence="5">NIES-3785</strain>
    </source>
</reference>
<dbReference type="InterPro" id="IPR050173">
    <property type="entry name" value="ABC_transporter_C-like"/>
</dbReference>
<feature type="non-terminal residue" evidence="5">
    <location>
        <position position="313"/>
    </location>
</feature>
<dbReference type="GO" id="GO:0016020">
    <property type="term" value="C:membrane"/>
    <property type="evidence" value="ECO:0007669"/>
    <property type="project" value="TreeGrafter"/>
</dbReference>
<dbReference type="Pfam" id="PF00005">
    <property type="entry name" value="ABC_tran"/>
    <property type="match status" value="1"/>
</dbReference>
<dbReference type="GO" id="GO:0042626">
    <property type="term" value="F:ATPase-coupled transmembrane transporter activity"/>
    <property type="evidence" value="ECO:0007669"/>
    <property type="project" value="TreeGrafter"/>
</dbReference>
<feature type="region of interest" description="Disordered" evidence="3">
    <location>
        <begin position="200"/>
        <end position="239"/>
    </location>
</feature>
<dbReference type="EMBL" id="BNCQ01000008">
    <property type="protein sequence ID" value="GIM00721.1"/>
    <property type="molecule type" value="Genomic_DNA"/>
</dbReference>
<dbReference type="PANTHER" id="PTHR24223">
    <property type="entry name" value="ATP-BINDING CASSETTE SUB-FAMILY C"/>
    <property type="match status" value="1"/>
</dbReference>